<dbReference type="PANTHER" id="PTHR37305">
    <property type="entry name" value="INTEGRAL MEMBRANE PROTEIN-RELATED"/>
    <property type="match status" value="1"/>
</dbReference>
<protein>
    <submittedName>
        <fullName evidence="1">Uncharacterized protein</fullName>
    </submittedName>
</protein>
<evidence type="ECO:0000313" key="2">
    <source>
        <dbReference type="Proteomes" id="UP000288197"/>
    </source>
</evidence>
<dbReference type="Proteomes" id="UP000288197">
    <property type="component" value="Unassembled WGS sequence"/>
</dbReference>
<dbReference type="AlphaFoldDB" id="A0A369B1C3"/>
<dbReference type="GO" id="GO:0140359">
    <property type="term" value="F:ABC-type transporter activity"/>
    <property type="evidence" value="ECO:0007669"/>
    <property type="project" value="InterPro"/>
</dbReference>
<evidence type="ECO:0000313" key="1">
    <source>
        <dbReference type="EMBL" id="RSU02810.1"/>
    </source>
</evidence>
<dbReference type="EMBL" id="NGJX01000004">
    <property type="protein sequence ID" value="RSU02810.1"/>
    <property type="molecule type" value="Genomic_DNA"/>
</dbReference>
<comment type="caution">
    <text evidence="1">The sequence shown here is derived from an EMBL/GenBank/DDBJ whole genome shotgun (WGS) entry which is preliminary data.</text>
</comment>
<organism evidence="1 2">
    <name type="scientific">Vagococcus fluvialis</name>
    <dbReference type="NCBI Taxonomy" id="2738"/>
    <lineage>
        <taxon>Bacteria</taxon>
        <taxon>Bacillati</taxon>
        <taxon>Bacillota</taxon>
        <taxon>Bacilli</taxon>
        <taxon>Lactobacillales</taxon>
        <taxon>Enterococcaceae</taxon>
        <taxon>Vagococcus</taxon>
    </lineage>
</organism>
<dbReference type="Pfam" id="PF12679">
    <property type="entry name" value="ABC2_membrane_2"/>
    <property type="match status" value="1"/>
</dbReference>
<name>A0A369B1C3_9ENTE</name>
<proteinExistence type="predicted"/>
<dbReference type="PANTHER" id="PTHR37305:SF1">
    <property type="entry name" value="MEMBRANE PROTEIN"/>
    <property type="match status" value="1"/>
</dbReference>
<gene>
    <name evidence="1" type="ORF">CBF32_05965</name>
</gene>
<dbReference type="RefSeq" id="WP_114289457.1">
    <property type="nucleotide sequence ID" value="NZ_CP081459.1"/>
</dbReference>
<dbReference type="GO" id="GO:0005886">
    <property type="term" value="C:plasma membrane"/>
    <property type="evidence" value="ECO:0007669"/>
    <property type="project" value="UniProtKB-SubCell"/>
</dbReference>
<dbReference type="OrthoDB" id="4187110at2"/>
<keyword evidence="2" id="KW-1185">Reference proteome</keyword>
<reference evidence="1 2" key="1">
    <citation type="submission" date="2017-05" db="EMBL/GenBank/DDBJ databases">
        <title>Vagococcus spp. assemblies.</title>
        <authorList>
            <person name="Gulvik C.A."/>
        </authorList>
    </citation>
    <scope>NUCLEOTIDE SEQUENCE [LARGE SCALE GENOMIC DNA]</scope>
    <source>
        <strain evidence="1 2">NCFB 2497</strain>
    </source>
</reference>
<dbReference type="GeneID" id="63146193"/>
<accession>A0A369B1C3</accession>
<sequence>MRALSAFLKKEWQEALASYRLVILIILFALFGIMNVFTAKYTPEMITYFVSEEFAKSIPTPTLIDAWLQFFKNIGQIGVSVTVILFSGTLTQEYSKGTLTLLVTKGLSRWKIVTAKFLMNSFIFTLAYLSGISLTFIYGKFYFDSMEVPHLAFGLISLWLFTIFLIALINLGSVLCATNYLVLLVVGGVNVILMLLNFIPDVKEYNPISLFTAGTPLIQGDMVPSDVLPAIYVTIGIVVIIKILTIVLFNKKSL</sequence>